<dbReference type="AlphaFoldDB" id="A0A286TDC0"/>
<protein>
    <submittedName>
        <fullName evidence="1">Uncharacterized protein</fullName>
    </submittedName>
</protein>
<sequence length="49" mass="5548">MWPYLVFKGLISAPPDIYLRFKGAPKRDIRSMIGEIPTESCGSWAAYTL</sequence>
<reference evidence="1 2" key="1">
    <citation type="journal article" date="2017" name="Biosci. Biotechnol. Biochem.">
        <title>Identification and characterization of a sulfoglycosidase from Bifidobacterium bifidum implicated in mucin glycan utilization.</title>
        <authorList>
            <person name="Katoh T."/>
            <person name="Maeshibu T."/>
            <person name="Kikkawa K."/>
            <person name="Gotoh A."/>
            <person name="Tomabechi Y."/>
            <person name="Nakamura M."/>
            <person name="Liao W.-H."/>
            <person name="Yamaguchi M."/>
            <person name="Ashida H."/>
            <person name="Yamamoto K."/>
            <person name="Katayama T."/>
        </authorList>
    </citation>
    <scope>NUCLEOTIDE SEQUENCE [LARGE SCALE GENOMIC DNA]</scope>
    <source>
        <strain evidence="1 2">JCM 7004</strain>
    </source>
</reference>
<evidence type="ECO:0000313" key="1">
    <source>
        <dbReference type="EMBL" id="BBA48326.1"/>
    </source>
</evidence>
<dbReference type="Proteomes" id="UP000262177">
    <property type="component" value="Chromosome"/>
</dbReference>
<accession>A0A286TDC0</accession>
<proteinExistence type="predicted"/>
<dbReference type="EMBL" id="AP018131">
    <property type="protein sequence ID" value="BBA48326.1"/>
    <property type="molecule type" value="Genomic_DNA"/>
</dbReference>
<name>A0A286TDC0_BIFBI</name>
<organism evidence="1 2">
    <name type="scientific">Bifidobacterium bifidum LMG 13195</name>
    <dbReference type="NCBI Taxonomy" id="1207542"/>
    <lineage>
        <taxon>Bacteria</taxon>
        <taxon>Bacillati</taxon>
        <taxon>Actinomycetota</taxon>
        <taxon>Actinomycetes</taxon>
        <taxon>Bifidobacteriales</taxon>
        <taxon>Bifidobacteriaceae</taxon>
        <taxon>Bifidobacterium</taxon>
    </lineage>
</organism>
<evidence type="ECO:0000313" key="2">
    <source>
        <dbReference type="Proteomes" id="UP000262177"/>
    </source>
</evidence>
<gene>
    <name evidence="1" type="ORF">BBJK_01939</name>
</gene>